<dbReference type="EMBL" id="CAKMUD010000086">
    <property type="protein sequence ID" value="CAH1597493.1"/>
    <property type="molecule type" value="Genomic_DNA"/>
</dbReference>
<organism evidence="1 2">
    <name type="scientific">Vibrio jasicida</name>
    <dbReference type="NCBI Taxonomy" id="766224"/>
    <lineage>
        <taxon>Bacteria</taxon>
        <taxon>Pseudomonadati</taxon>
        <taxon>Pseudomonadota</taxon>
        <taxon>Gammaproteobacteria</taxon>
        <taxon>Vibrionales</taxon>
        <taxon>Vibrionaceae</taxon>
        <taxon>Vibrio</taxon>
    </lineage>
</organism>
<dbReference type="Proteomes" id="UP001295462">
    <property type="component" value="Unassembled WGS sequence"/>
</dbReference>
<gene>
    <name evidence="1" type="ORF">THF1A12_320077</name>
</gene>
<dbReference type="AlphaFoldDB" id="A0AAU9QSU1"/>
<sequence length="77" mass="9008">MFRGNRAELIANTRMFILLILLVASVVALVTELQERQIPKYDYEAMDKMPRQPRVIFMPIMNENSEKLIEMQLVAPK</sequence>
<accession>A0AAU9QSU1</accession>
<protein>
    <submittedName>
        <fullName evidence="1">Uncharacterized protein</fullName>
    </submittedName>
</protein>
<evidence type="ECO:0000313" key="2">
    <source>
        <dbReference type="Proteomes" id="UP001295462"/>
    </source>
</evidence>
<evidence type="ECO:0000313" key="1">
    <source>
        <dbReference type="EMBL" id="CAH1597493.1"/>
    </source>
</evidence>
<reference evidence="1" key="1">
    <citation type="submission" date="2022-01" db="EMBL/GenBank/DDBJ databases">
        <authorList>
            <person name="Lagorce A."/>
        </authorList>
    </citation>
    <scope>NUCLEOTIDE SEQUENCE</scope>
    <source>
        <strain evidence="1">Th15_F1_A12</strain>
    </source>
</reference>
<name>A0AAU9QSU1_9VIBR</name>
<comment type="caution">
    <text evidence="1">The sequence shown here is derived from an EMBL/GenBank/DDBJ whole genome shotgun (WGS) entry which is preliminary data.</text>
</comment>
<proteinExistence type="predicted"/>
<dbReference type="RefSeq" id="WP_409589417.1">
    <property type="nucleotide sequence ID" value="NZ_CAKMTZ010000085.1"/>
</dbReference>